<sequence>MGFIYNGISSQSMKIRARLTKWQVSPALRNSFETVPGKAGIADFGCDISERNIIISCSVLPQRSFAELVSVLDNVAEWLNPENGLKQLVIDDLPDRYFMARLSEAVDCERILRTAGSFELRFVCPDPYVYALEDEIFVLSETGLHELERVKGNTDSNPVYLLKGLISTSSSSYISLITNGEELLIVGSLSEGETLIVDSGMVTAKVIDETGRTLRNGLPSLQDLNFPILRKGVNHIEIAAENATFTELKIQAKSRWR</sequence>
<proteinExistence type="predicted"/>
<name>A0A0C7NKM3_DEFTU</name>
<protein>
    <submittedName>
        <fullName evidence="2">Phage tail component</fullName>
    </submittedName>
</protein>
<dbReference type="KEGG" id="dtn:DTL3_1142"/>
<evidence type="ECO:0000313" key="3">
    <source>
        <dbReference type="Proteomes" id="UP000032809"/>
    </source>
</evidence>
<dbReference type="InterPro" id="IPR008841">
    <property type="entry name" value="Siphovirus-type_tail_N"/>
</dbReference>
<dbReference type="AlphaFoldDB" id="A0A0C7NKM3"/>
<evidence type="ECO:0000259" key="1">
    <source>
        <dbReference type="Pfam" id="PF05709"/>
    </source>
</evidence>
<dbReference type="RefSeq" id="WP_045087894.1">
    <property type="nucleotide sequence ID" value="NZ_LN824141.1"/>
</dbReference>
<dbReference type="Pfam" id="PF05709">
    <property type="entry name" value="Sipho_tail"/>
    <property type="match status" value="1"/>
</dbReference>
<evidence type="ECO:0000313" key="2">
    <source>
        <dbReference type="EMBL" id="CEP78446.1"/>
    </source>
</evidence>
<accession>A0A0C7NKM3</accession>
<reference evidence="3" key="1">
    <citation type="submission" date="2014-11" db="EMBL/GenBank/DDBJ databases">
        <authorList>
            <person name="Wibberg D."/>
        </authorList>
    </citation>
    <scope>NUCLEOTIDE SEQUENCE [LARGE SCALE GENOMIC DNA]</scope>
    <source>
        <strain evidence="3">L3</strain>
    </source>
</reference>
<gene>
    <name evidence="2" type="ORF">DTL3_1142</name>
</gene>
<feature type="domain" description="Siphovirus-type tail component RIFT-related" evidence="1">
    <location>
        <begin position="28"/>
        <end position="124"/>
    </location>
</feature>
<dbReference type="Proteomes" id="UP000032809">
    <property type="component" value="Chromosome I"/>
</dbReference>
<organism evidence="2 3">
    <name type="scientific">Defluviitoga tunisiensis</name>
    <dbReference type="NCBI Taxonomy" id="1006576"/>
    <lineage>
        <taxon>Bacteria</taxon>
        <taxon>Thermotogati</taxon>
        <taxon>Thermotogota</taxon>
        <taxon>Thermotogae</taxon>
        <taxon>Petrotogales</taxon>
        <taxon>Petrotogaceae</taxon>
        <taxon>Defluviitoga</taxon>
    </lineage>
</organism>
<dbReference type="Gene3D" id="2.40.30.200">
    <property type="match status" value="1"/>
</dbReference>
<dbReference type="PATRIC" id="fig|1006576.9.peg.1144"/>
<dbReference type="HOGENOM" id="CLU_1072427_0_0_0"/>
<keyword evidence="3" id="KW-1185">Reference proteome</keyword>
<dbReference type="InterPro" id="IPR006520">
    <property type="entry name" value="Dit_BPSPP_N"/>
</dbReference>
<dbReference type="STRING" id="1006576.DTL3_1142"/>
<dbReference type="NCBIfam" id="TIGR01633">
    <property type="entry name" value="phi3626_gp14_N"/>
    <property type="match status" value="1"/>
</dbReference>
<dbReference type="EMBL" id="LN824141">
    <property type="protein sequence ID" value="CEP78446.1"/>
    <property type="molecule type" value="Genomic_DNA"/>
</dbReference>
<dbReference type="OrthoDB" id="3078561at2"/>